<reference evidence="4 5" key="1">
    <citation type="journal article" date="2018" name="Gigascience">
        <title>Genomes of trombidid mites reveal novel predicted allergens and laterally-transferred genes associated with secondary metabolism.</title>
        <authorList>
            <person name="Dong X."/>
            <person name="Chaisiri K."/>
            <person name="Xia D."/>
            <person name="Armstrong S.D."/>
            <person name="Fang Y."/>
            <person name="Donnelly M.J."/>
            <person name="Kadowaki T."/>
            <person name="McGarry J.W."/>
            <person name="Darby A.C."/>
            <person name="Makepeace B.L."/>
        </authorList>
    </citation>
    <scope>NUCLEOTIDE SEQUENCE [LARGE SCALE GENOMIC DNA]</scope>
    <source>
        <strain evidence="4">UoL-WK</strain>
    </source>
</reference>
<dbReference type="SUPFAM" id="SSF55846">
    <property type="entry name" value="N-acetylmuramoyl-L-alanine amidase-like"/>
    <property type="match status" value="2"/>
</dbReference>
<dbReference type="OrthoDB" id="10001926at2759"/>
<comment type="caution">
    <text evidence="4">The sequence shown here is derived from an EMBL/GenBank/DDBJ whole genome shotgun (WGS) entry which is preliminary data.</text>
</comment>
<evidence type="ECO:0000259" key="2">
    <source>
        <dbReference type="SMART" id="SM00644"/>
    </source>
</evidence>
<dbReference type="Proteomes" id="UP000285301">
    <property type="component" value="Unassembled WGS sequence"/>
</dbReference>
<protein>
    <submittedName>
        <fullName evidence="4">Peptidoglycan-recognition protein SC2-like protein</fullName>
    </submittedName>
</protein>
<dbReference type="SMART" id="SM00644">
    <property type="entry name" value="Ami_2"/>
    <property type="match status" value="1"/>
</dbReference>
<organism evidence="4 5">
    <name type="scientific">Dinothrombium tinctorium</name>
    <dbReference type="NCBI Taxonomy" id="1965070"/>
    <lineage>
        <taxon>Eukaryota</taxon>
        <taxon>Metazoa</taxon>
        <taxon>Ecdysozoa</taxon>
        <taxon>Arthropoda</taxon>
        <taxon>Chelicerata</taxon>
        <taxon>Arachnida</taxon>
        <taxon>Acari</taxon>
        <taxon>Acariformes</taxon>
        <taxon>Trombidiformes</taxon>
        <taxon>Prostigmata</taxon>
        <taxon>Anystina</taxon>
        <taxon>Parasitengona</taxon>
        <taxon>Trombidioidea</taxon>
        <taxon>Trombidiidae</taxon>
        <taxon>Dinothrombium</taxon>
    </lineage>
</organism>
<comment type="similarity">
    <text evidence="1">Belongs to the N-acetylmuramoyl-L-alanine amidase 2 family.</text>
</comment>
<dbReference type="SMART" id="SM00701">
    <property type="entry name" value="PGRP"/>
    <property type="match status" value="2"/>
</dbReference>
<feature type="non-terminal residue" evidence="4">
    <location>
        <position position="1"/>
    </location>
</feature>
<dbReference type="InterPro" id="IPR015510">
    <property type="entry name" value="PGRP"/>
</dbReference>
<proteinExistence type="inferred from homology"/>
<dbReference type="Pfam" id="PF01510">
    <property type="entry name" value="Amidase_2"/>
    <property type="match status" value="2"/>
</dbReference>
<gene>
    <name evidence="4" type="ORF">B4U79_01477</name>
</gene>
<dbReference type="InterPro" id="IPR036505">
    <property type="entry name" value="Amidase/PGRP_sf"/>
</dbReference>
<keyword evidence="5" id="KW-1185">Reference proteome</keyword>
<evidence type="ECO:0000313" key="5">
    <source>
        <dbReference type="Proteomes" id="UP000285301"/>
    </source>
</evidence>
<dbReference type="AlphaFoldDB" id="A0A3S3P3G3"/>
<dbReference type="PANTHER" id="PTHR11022">
    <property type="entry name" value="PEPTIDOGLYCAN RECOGNITION PROTEIN"/>
    <property type="match status" value="1"/>
</dbReference>
<dbReference type="Gene3D" id="3.40.80.10">
    <property type="entry name" value="Peptidoglycan recognition protein-like"/>
    <property type="match status" value="2"/>
</dbReference>
<evidence type="ECO:0000259" key="3">
    <source>
        <dbReference type="SMART" id="SM00701"/>
    </source>
</evidence>
<sequence>IPVKHVIISDVETELCDTLESCSELVKNIQDIHMSRLNFFITAYNFLVGADGRVYEGIGWRRHSKLLNSESISVALIGDFNKYQPTYAMVNATLELIHCGQKLKYLSDDYDILGLRDMGCLKMKRPGNNLYNLMKTWKRYNPKPIVRIFSTQVYYVTSKRQKAGFENFGALLCLNRVDTNKGKHVIISHAETELCYTLESCSKLVKNIQDIHMSRFNFFVIAYNFLVGADGRVYEGIGWRRHTKGLNSESISVVLIGDFNKHQPTNAMVNATLELIHCGQKLKYLTDDYDILALRDTSCLATESPGNNLYNLMKTWKRYNPKPIKKCK</sequence>
<name>A0A3S3P3G3_9ACAR</name>
<accession>A0A3S3P3G3</accession>
<dbReference type="GO" id="GO:0008270">
    <property type="term" value="F:zinc ion binding"/>
    <property type="evidence" value="ECO:0007669"/>
    <property type="project" value="InterPro"/>
</dbReference>
<dbReference type="GO" id="GO:0009253">
    <property type="term" value="P:peptidoglycan catabolic process"/>
    <property type="evidence" value="ECO:0007669"/>
    <property type="project" value="InterPro"/>
</dbReference>
<feature type="domain" description="N-acetylmuramoyl-L-alanine amidase" evidence="2">
    <location>
        <begin position="174"/>
        <end position="306"/>
    </location>
</feature>
<dbReference type="EMBL" id="NCKU01012503">
    <property type="protein sequence ID" value="RWS00067.1"/>
    <property type="molecule type" value="Genomic_DNA"/>
</dbReference>
<dbReference type="GO" id="GO:0008745">
    <property type="term" value="F:N-acetylmuramoyl-L-alanine amidase activity"/>
    <property type="evidence" value="ECO:0007669"/>
    <property type="project" value="InterPro"/>
</dbReference>
<feature type="domain" description="Peptidoglycan recognition protein family" evidence="3">
    <location>
        <begin position="154"/>
        <end position="298"/>
    </location>
</feature>
<evidence type="ECO:0000313" key="4">
    <source>
        <dbReference type="EMBL" id="RWS00067.1"/>
    </source>
</evidence>
<dbReference type="InterPro" id="IPR002502">
    <property type="entry name" value="Amidase_domain"/>
</dbReference>
<feature type="domain" description="Peptidoglycan recognition protein family" evidence="3">
    <location>
        <begin position="1"/>
        <end position="119"/>
    </location>
</feature>
<evidence type="ECO:0000256" key="1">
    <source>
        <dbReference type="ARBA" id="ARBA00007553"/>
    </source>
</evidence>
<dbReference type="STRING" id="1965070.A0A3S3P3G3"/>
<dbReference type="InterPro" id="IPR006619">
    <property type="entry name" value="PGRP_domain_met/bac"/>
</dbReference>
<dbReference type="PANTHER" id="PTHR11022:SF41">
    <property type="entry name" value="PEPTIDOGLYCAN-RECOGNITION PROTEIN LC-RELATED"/>
    <property type="match status" value="1"/>
</dbReference>
<dbReference type="CDD" id="cd06583">
    <property type="entry name" value="PGRP"/>
    <property type="match status" value="2"/>
</dbReference>